<evidence type="ECO:0000313" key="2">
    <source>
        <dbReference type="EMBL" id="NLR91424.1"/>
    </source>
</evidence>
<sequence length="210" mass="23940">MKFYLVDINSKLTEAWSKVFEGVDNVEVKNESIFDLSCDVIISPANSFGYMNGGIDFAISKHLGWHIEKTLQKKLREEYFGELLVGQATIVETNNDQFPYLISAPTMRTPMTILRSPNVYLATKAILTLLLYGKLEDGTPIKEKIKTIAIPGLGTGVGQVPPILCARQMRIAWEDVFNQKYKTEEGWEELRSNYAYFFTHDENDLKYDIP</sequence>
<feature type="domain" description="Macro" evidence="1">
    <location>
        <begin position="1"/>
        <end position="210"/>
    </location>
</feature>
<dbReference type="InterPro" id="IPR043472">
    <property type="entry name" value="Macro_dom-like"/>
</dbReference>
<gene>
    <name evidence="2" type="ORF">HGP29_09420</name>
</gene>
<dbReference type="InterPro" id="IPR002589">
    <property type="entry name" value="Macro_dom"/>
</dbReference>
<proteinExistence type="predicted"/>
<organism evidence="2 3">
    <name type="scientific">Flammeovirga agarivorans</name>
    <dbReference type="NCBI Taxonomy" id="2726742"/>
    <lineage>
        <taxon>Bacteria</taxon>
        <taxon>Pseudomonadati</taxon>
        <taxon>Bacteroidota</taxon>
        <taxon>Cytophagia</taxon>
        <taxon>Cytophagales</taxon>
        <taxon>Flammeovirgaceae</taxon>
        <taxon>Flammeovirga</taxon>
    </lineage>
</organism>
<dbReference type="EMBL" id="JABAIL010000003">
    <property type="protein sequence ID" value="NLR91424.1"/>
    <property type="molecule type" value="Genomic_DNA"/>
</dbReference>
<dbReference type="RefSeq" id="WP_168882147.1">
    <property type="nucleotide sequence ID" value="NZ_JABAIL010000003.1"/>
</dbReference>
<dbReference type="PROSITE" id="PS51154">
    <property type="entry name" value="MACRO"/>
    <property type="match status" value="1"/>
</dbReference>
<name>A0A7X8SJK5_9BACT</name>
<evidence type="ECO:0000259" key="1">
    <source>
        <dbReference type="PROSITE" id="PS51154"/>
    </source>
</evidence>
<dbReference type="Pfam" id="PF01661">
    <property type="entry name" value="Macro"/>
    <property type="match status" value="1"/>
</dbReference>
<dbReference type="Gene3D" id="3.40.220.10">
    <property type="entry name" value="Leucine Aminopeptidase, subunit E, domain 1"/>
    <property type="match status" value="1"/>
</dbReference>
<dbReference type="SUPFAM" id="SSF52949">
    <property type="entry name" value="Macro domain-like"/>
    <property type="match status" value="1"/>
</dbReference>
<reference evidence="2 3" key="1">
    <citation type="submission" date="2020-04" db="EMBL/GenBank/DDBJ databases">
        <title>Flammeovirga sp. SR4, a novel species isolated from seawater.</title>
        <authorList>
            <person name="Wang X."/>
        </authorList>
    </citation>
    <scope>NUCLEOTIDE SEQUENCE [LARGE SCALE GENOMIC DNA]</scope>
    <source>
        <strain evidence="2 3">SR4</strain>
    </source>
</reference>
<dbReference type="Proteomes" id="UP000585050">
    <property type="component" value="Unassembled WGS sequence"/>
</dbReference>
<comment type="caution">
    <text evidence="2">The sequence shown here is derived from an EMBL/GenBank/DDBJ whole genome shotgun (WGS) entry which is preliminary data.</text>
</comment>
<keyword evidence="3" id="KW-1185">Reference proteome</keyword>
<accession>A0A7X8SJK5</accession>
<evidence type="ECO:0000313" key="3">
    <source>
        <dbReference type="Proteomes" id="UP000585050"/>
    </source>
</evidence>
<dbReference type="SMART" id="SM00506">
    <property type="entry name" value="A1pp"/>
    <property type="match status" value="1"/>
</dbReference>
<protein>
    <submittedName>
        <fullName evidence="2">Phage tail protein</fullName>
    </submittedName>
</protein>
<dbReference type="AlphaFoldDB" id="A0A7X8SJK5"/>